<gene>
    <name evidence="6" type="primary">rsmH</name>
    <name evidence="9" type="ORF">DIE28_10805</name>
</gene>
<dbReference type="GO" id="GO:0005737">
    <property type="term" value="C:cytoplasm"/>
    <property type="evidence" value="ECO:0007669"/>
    <property type="project" value="UniProtKB-SubCell"/>
</dbReference>
<comment type="caution">
    <text evidence="9">The sequence shown here is derived from an EMBL/GenBank/DDBJ whole genome shotgun (WGS) entry which is preliminary data.</text>
</comment>
<feature type="region of interest" description="Disordered" evidence="7">
    <location>
        <begin position="419"/>
        <end position="450"/>
    </location>
</feature>
<dbReference type="Pfam" id="PF01795">
    <property type="entry name" value="Methyltransf_5"/>
    <property type="match status" value="1"/>
</dbReference>
<keyword evidence="3 6" id="KW-0489">Methyltransferase</keyword>
<dbReference type="NCBIfam" id="TIGR00006">
    <property type="entry name" value="16S rRNA (cytosine(1402)-N(4))-methyltransferase RsmH"/>
    <property type="match status" value="1"/>
</dbReference>
<feature type="binding site" evidence="6">
    <location>
        <position position="95"/>
    </location>
    <ligand>
        <name>S-adenosyl-L-methionine</name>
        <dbReference type="ChEBI" id="CHEBI:59789"/>
    </ligand>
</feature>
<keyword evidence="4 6" id="KW-0808">Transferase</keyword>
<dbReference type="Proteomes" id="UP000256679">
    <property type="component" value="Unassembled WGS sequence"/>
</dbReference>
<keyword evidence="10" id="KW-1185">Reference proteome</keyword>
<dbReference type="Gene3D" id="1.10.150.170">
    <property type="entry name" value="Putative methyltransferase TM0872, insert domain"/>
    <property type="match status" value="1"/>
</dbReference>
<organism evidence="9 10">
    <name type="scientific">Paracoccus thiocyanatus</name>
    <dbReference type="NCBI Taxonomy" id="34006"/>
    <lineage>
        <taxon>Bacteria</taxon>
        <taxon>Pseudomonadati</taxon>
        <taxon>Pseudomonadota</taxon>
        <taxon>Alphaproteobacteria</taxon>
        <taxon>Rhodobacterales</taxon>
        <taxon>Paracoccaceae</taxon>
        <taxon>Paracoccus</taxon>
    </lineage>
</organism>
<feature type="transmembrane region" description="Helical" evidence="8">
    <location>
        <begin position="327"/>
        <end position="344"/>
    </location>
</feature>
<dbReference type="PANTHER" id="PTHR11265">
    <property type="entry name" value="S-ADENOSYL-METHYLTRANSFERASE MRAW"/>
    <property type="match status" value="1"/>
</dbReference>
<dbReference type="GO" id="GO:0071424">
    <property type="term" value="F:rRNA (cytosine-N4-)-methyltransferase activity"/>
    <property type="evidence" value="ECO:0007669"/>
    <property type="project" value="UniProtKB-UniRule"/>
</dbReference>
<dbReference type="CDD" id="cd02440">
    <property type="entry name" value="AdoMet_MTases"/>
    <property type="match status" value="1"/>
</dbReference>
<evidence type="ECO:0000256" key="7">
    <source>
        <dbReference type="SAM" id="MobiDB-lite"/>
    </source>
</evidence>
<keyword evidence="8" id="KW-0812">Transmembrane</keyword>
<evidence type="ECO:0000256" key="5">
    <source>
        <dbReference type="ARBA" id="ARBA00022691"/>
    </source>
</evidence>
<accession>A0A3D8PCB4</accession>
<sequence>MAEAPHIPVLLGPLLRAVQPVTGTWVDGTFGAGGYARGLLDQGADRVIGIDRDPAVFRMAEAWAGAYGDRLHLVQGTFSDLDRLAGGPVDGVVLDLGVSSMQLDQPERGFSFLRDGPLDMRMGGEGPTAADLLNSAPEQVIADVLYLYGEERASRRIARAIVAARPLSRTGQLSDIVAGCLPRPKPGQSHPATRSFQAIRIWVNDEFGQLVAGLAAAERALRPGGKLAVVSFHSLEDRIVKRFMQARSNSAGGGSRYAPEAARQEPAFTLPFRRAISADETELAVNPRARSALLRVGIRTAAPGRPGRSGGPGPAAAVRKGGLMRSVLYLLTALSVMGLAFWAYRENYRTQAAISEMSDMQRQIGRLREDLGVLRAEWAYLNRPERLRQLVDLNFERLKLVPFGSDQFVDVGQVAFPAPRTPEPAPGFDADVPIERPAGFPPRRPQESTP</sequence>
<keyword evidence="5 6" id="KW-0949">S-adenosyl-L-methionine</keyword>
<evidence type="ECO:0000256" key="2">
    <source>
        <dbReference type="ARBA" id="ARBA00022552"/>
    </source>
</evidence>
<evidence type="ECO:0000256" key="4">
    <source>
        <dbReference type="ARBA" id="ARBA00022679"/>
    </source>
</evidence>
<comment type="subcellular location">
    <subcellularLocation>
        <location evidence="6">Cytoplasm</location>
    </subcellularLocation>
</comment>
<dbReference type="InterPro" id="IPR002903">
    <property type="entry name" value="RsmH"/>
</dbReference>
<feature type="binding site" evidence="6">
    <location>
        <position position="51"/>
    </location>
    <ligand>
        <name>S-adenosyl-L-methionine</name>
        <dbReference type="ChEBI" id="CHEBI:59789"/>
    </ligand>
</feature>
<feature type="binding site" evidence="6">
    <location>
        <position position="102"/>
    </location>
    <ligand>
        <name>S-adenosyl-L-methionine</name>
        <dbReference type="ChEBI" id="CHEBI:59789"/>
    </ligand>
</feature>
<evidence type="ECO:0000256" key="6">
    <source>
        <dbReference type="HAMAP-Rule" id="MF_01007"/>
    </source>
</evidence>
<dbReference type="AlphaFoldDB" id="A0A3D8PCB4"/>
<name>A0A3D8PCB4_9RHOB</name>
<keyword evidence="6" id="KW-0963">Cytoplasm</keyword>
<dbReference type="InterPro" id="IPR029063">
    <property type="entry name" value="SAM-dependent_MTases_sf"/>
</dbReference>
<feature type="binding site" evidence="6">
    <location>
        <begin position="33"/>
        <end position="35"/>
    </location>
    <ligand>
        <name>S-adenosyl-L-methionine</name>
        <dbReference type="ChEBI" id="CHEBI:59789"/>
    </ligand>
</feature>
<evidence type="ECO:0000313" key="10">
    <source>
        <dbReference type="Proteomes" id="UP000256679"/>
    </source>
</evidence>
<comment type="similarity">
    <text evidence="1 6">Belongs to the methyltransferase superfamily. RsmH family.</text>
</comment>
<dbReference type="SUPFAM" id="SSF53335">
    <property type="entry name" value="S-adenosyl-L-methionine-dependent methyltransferases"/>
    <property type="match status" value="1"/>
</dbReference>
<dbReference type="PANTHER" id="PTHR11265:SF0">
    <property type="entry name" value="12S RRNA N4-METHYLCYTIDINE METHYLTRANSFERASE"/>
    <property type="match status" value="1"/>
</dbReference>
<comment type="function">
    <text evidence="6">Specifically methylates the N4 position of cytidine in position 1402 (C1402) of 16S rRNA.</text>
</comment>
<evidence type="ECO:0000256" key="1">
    <source>
        <dbReference type="ARBA" id="ARBA00010396"/>
    </source>
</evidence>
<dbReference type="InterPro" id="IPR023397">
    <property type="entry name" value="SAM-dep_MeTrfase_MraW_recog"/>
</dbReference>
<dbReference type="GO" id="GO:0070475">
    <property type="term" value="P:rRNA base methylation"/>
    <property type="evidence" value="ECO:0007669"/>
    <property type="project" value="UniProtKB-UniRule"/>
</dbReference>
<dbReference type="EMBL" id="QFCQ01000057">
    <property type="protein sequence ID" value="RDW12958.1"/>
    <property type="molecule type" value="Genomic_DNA"/>
</dbReference>
<dbReference type="HAMAP" id="MF_01007">
    <property type="entry name" value="16SrRNA_methyltr_H"/>
    <property type="match status" value="1"/>
</dbReference>
<evidence type="ECO:0000256" key="3">
    <source>
        <dbReference type="ARBA" id="ARBA00022603"/>
    </source>
</evidence>
<comment type="catalytic activity">
    <reaction evidence="6">
        <text>cytidine(1402) in 16S rRNA + S-adenosyl-L-methionine = N(4)-methylcytidine(1402) in 16S rRNA + S-adenosyl-L-homocysteine + H(+)</text>
        <dbReference type="Rhea" id="RHEA:42928"/>
        <dbReference type="Rhea" id="RHEA-COMP:10286"/>
        <dbReference type="Rhea" id="RHEA-COMP:10287"/>
        <dbReference type="ChEBI" id="CHEBI:15378"/>
        <dbReference type="ChEBI" id="CHEBI:57856"/>
        <dbReference type="ChEBI" id="CHEBI:59789"/>
        <dbReference type="ChEBI" id="CHEBI:74506"/>
        <dbReference type="ChEBI" id="CHEBI:82748"/>
        <dbReference type="EC" id="2.1.1.199"/>
    </reaction>
</comment>
<reference evidence="9 10" key="1">
    <citation type="submission" date="2018-05" db="EMBL/GenBank/DDBJ databases">
        <title>Whole genome sequencing of Paracoccus thiocyanatus SST.</title>
        <authorList>
            <person name="Ghosh W."/>
            <person name="Rameez M.J."/>
            <person name="Roy C."/>
        </authorList>
    </citation>
    <scope>NUCLEOTIDE SEQUENCE [LARGE SCALE GENOMIC DNA]</scope>
    <source>
        <strain evidence="9 10">SST</strain>
    </source>
</reference>
<keyword evidence="8" id="KW-1133">Transmembrane helix</keyword>
<evidence type="ECO:0000313" key="9">
    <source>
        <dbReference type="EMBL" id="RDW12958.1"/>
    </source>
</evidence>
<dbReference type="EC" id="2.1.1.199" evidence="6"/>
<protein>
    <recommendedName>
        <fullName evidence="6">Ribosomal RNA small subunit methyltransferase H</fullName>
        <ecNumber evidence="6">2.1.1.199</ecNumber>
    </recommendedName>
    <alternativeName>
        <fullName evidence="6">16S rRNA m(4)C1402 methyltransferase</fullName>
    </alternativeName>
    <alternativeName>
        <fullName evidence="6">rRNA (cytosine-N(4)-)-methyltransferase RsmH</fullName>
    </alternativeName>
</protein>
<dbReference type="Gene3D" id="3.40.50.150">
    <property type="entry name" value="Vaccinia Virus protein VP39"/>
    <property type="match status" value="1"/>
</dbReference>
<dbReference type="SUPFAM" id="SSF81799">
    <property type="entry name" value="Putative methyltransferase TM0872, insert domain"/>
    <property type="match status" value="1"/>
</dbReference>
<feature type="binding site" evidence="6">
    <location>
        <position position="78"/>
    </location>
    <ligand>
        <name>S-adenosyl-L-methionine</name>
        <dbReference type="ChEBI" id="CHEBI:59789"/>
    </ligand>
</feature>
<keyword evidence="2 6" id="KW-0698">rRNA processing</keyword>
<evidence type="ECO:0000256" key="8">
    <source>
        <dbReference type="SAM" id="Phobius"/>
    </source>
</evidence>
<proteinExistence type="inferred from homology"/>
<keyword evidence="8" id="KW-0472">Membrane</keyword>